<dbReference type="SUPFAM" id="SSF55781">
    <property type="entry name" value="GAF domain-like"/>
    <property type="match status" value="1"/>
</dbReference>
<dbReference type="PROSITE" id="PS51078">
    <property type="entry name" value="ICLR_ED"/>
    <property type="match status" value="1"/>
</dbReference>
<evidence type="ECO:0000259" key="6">
    <source>
        <dbReference type="PROSITE" id="PS51078"/>
    </source>
</evidence>
<proteinExistence type="predicted"/>
<evidence type="ECO:0000256" key="3">
    <source>
        <dbReference type="ARBA" id="ARBA00023163"/>
    </source>
</evidence>
<evidence type="ECO:0000313" key="7">
    <source>
        <dbReference type="EMBL" id="RZS85312.1"/>
    </source>
</evidence>
<evidence type="ECO:0000256" key="4">
    <source>
        <dbReference type="SAM" id="MobiDB-lite"/>
    </source>
</evidence>
<dbReference type="Pfam" id="PF09339">
    <property type="entry name" value="HTH_IclR"/>
    <property type="match status" value="1"/>
</dbReference>
<comment type="caution">
    <text evidence="7">The sequence shown here is derived from an EMBL/GenBank/DDBJ whole genome shotgun (WGS) entry which is preliminary data.</text>
</comment>
<evidence type="ECO:0000256" key="1">
    <source>
        <dbReference type="ARBA" id="ARBA00023015"/>
    </source>
</evidence>
<dbReference type="AlphaFoldDB" id="A0A4Q7NK79"/>
<evidence type="ECO:0000256" key="2">
    <source>
        <dbReference type="ARBA" id="ARBA00023125"/>
    </source>
</evidence>
<dbReference type="InterPro" id="IPR005471">
    <property type="entry name" value="Tscrpt_reg_IclR_N"/>
</dbReference>
<dbReference type="SMART" id="SM00346">
    <property type="entry name" value="HTH_ICLR"/>
    <property type="match status" value="1"/>
</dbReference>
<keyword evidence="8" id="KW-1185">Reference proteome</keyword>
<keyword evidence="2" id="KW-0238">DNA-binding</keyword>
<dbReference type="PANTHER" id="PTHR30136">
    <property type="entry name" value="HELIX-TURN-HELIX TRANSCRIPTIONAL REGULATOR, ICLR FAMILY"/>
    <property type="match status" value="1"/>
</dbReference>
<dbReference type="GO" id="GO:0045892">
    <property type="term" value="P:negative regulation of DNA-templated transcription"/>
    <property type="evidence" value="ECO:0007669"/>
    <property type="project" value="TreeGrafter"/>
</dbReference>
<reference evidence="7 8" key="1">
    <citation type="submission" date="2019-02" db="EMBL/GenBank/DDBJ databases">
        <title>Genomic Encyclopedia of Type Strains, Phase IV (KMG-IV): sequencing the most valuable type-strain genomes for metagenomic binning, comparative biology and taxonomic classification.</title>
        <authorList>
            <person name="Goeker M."/>
        </authorList>
    </citation>
    <scope>NUCLEOTIDE SEQUENCE [LARGE SCALE GENOMIC DNA]</scope>
    <source>
        <strain evidence="7 8">K24</strain>
    </source>
</reference>
<dbReference type="SUPFAM" id="SSF46785">
    <property type="entry name" value="Winged helix' DNA-binding domain"/>
    <property type="match status" value="1"/>
</dbReference>
<keyword evidence="1" id="KW-0805">Transcription regulation</keyword>
<gene>
    <name evidence="7" type="ORF">EV675_1335</name>
</gene>
<sequence length="270" mass="28689">MWTKEGSVSAVTGKIQGDRSQGEDATPSAVKTLGKALTVLEAVAQCEHPPTVGELAAVVGLARPTVHRLVQTLVGTGFLQQNANDARVSIGFAVLPLASSLLDNNRLRLEALPHLQALAQKMNERVNLGILHRGQVLIIGGTEKPNLPTIYSRFGRSVPLHCCALGKAMLAFMPPDQARALLEARPMVARAPNTITTIPAMEKELAAIRERGYSTEQGENSPTSNCIGVPLLDRNDFPVGALSVSGRSMEALKKDAGEALATAELISHLL</sequence>
<dbReference type="PANTHER" id="PTHR30136:SF24">
    <property type="entry name" value="HTH-TYPE TRANSCRIPTIONAL REPRESSOR ALLR"/>
    <property type="match status" value="1"/>
</dbReference>
<protein>
    <submittedName>
        <fullName evidence="7">IclR family transcriptional regulator</fullName>
    </submittedName>
</protein>
<feature type="domain" description="IclR-ED" evidence="6">
    <location>
        <begin position="93"/>
        <end position="270"/>
    </location>
</feature>
<name>A0A4Q7NK79_9BURK</name>
<evidence type="ECO:0000313" key="8">
    <source>
        <dbReference type="Proteomes" id="UP000292445"/>
    </source>
</evidence>
<dbReference type="InterPro" id="IPR050707">
    <property type="entry name" value="HTH_MetabolicPath_Reg"/>
</dbReference>
<keyword evidence="3" id="KW-0804">Transcription</keyword>
<dbReference type="InterPro" id="IPR014757">
    <property type="entry name" value="Tscrpt_reg_IclR_C"/>
</dbReference>
<dbReference type="Gene3D" id="1.10.10.10">
    <property type="entry name" value="Winged helix-like DNA-binding domain superfamily/Winged helix DNA-binding domain"/>
    <property type="match status" value="1"/>
</dbReference>
<dbReference type="GO" id="GO:0003700">
    <property type="term" value="F:DNA-binding transcription factor activity"/>
    <property type="evidence" value="ECO:0007669"/>
    <property type="project" value="TreeGrafter"/>
</dbReference>
<dbReference type="InterPro" id="IPR029016">
    <property type="entry name" value="GAF-like_dom_sf"/>
</dbReference>
<feature type="domain" description="HTH iclR-type" evidence="5">
    <location>
        <begin position="30"/>
        <end position="92"/>
    </location>
</feature>
<dbReference type="PROSITE" id="PS51077">
    <property type="entry name" value="HTH_ICLR"/>
    <property type="match status" value="1"/>
</dbReference>
<accession>A0A4Q7NK79</accession>
<dbReference type="InterPro" id="IPR036388">
    <property type="entry name" value="WH-like_DNA-bd_sf"/>
</dbReference>
<dbReference type="EMBL" id="SGXC01000001">
    <property type="protein sequence ID" value="RZS85312.1"/>
    <property type="molecule type" value="Genomic_DNA"/>
</dbReference>
<dbReference type="Proteomes" id="UP000292445">
    <property type="component" value="Unassembled WGS sequence"/>
</dbReference>
<feature type="region of interest" description="Disordered" evidence="4">
    <location>
        <begin position="1"/>
        <end position="27"/>
    </location>
</feature>
<evidence type="ECO:0000259" key="5">
    <source>
        <dbReference type="PROSITE" id="PS51077"/>
    </source>
</evidence>
<dbReference type="GO" id="GO:0003677">
    <property type="term" value="F:DNA binding"/>
    <property type="evidence" value="ECO:0007669"/>
    <property type="project" value="UniProtKB-KW"/>
</dbReference>
<dbReference type="OrthoDB" id="13103at2"/>
<dbReference type="Gene3D" id="3.30.450.40">
    <property type="match status" value="1"/>
</dbReference>
<dbReference type="Pfam" id="PF01614">
    <property type="entry name" value="IclR_C"/>
    <property type="match status" value="1"/>
</dbReference>
<dbReference type="InterPro" id="IPR036390">
    <property type="entry name" value="WH_DNA-bd_sf"/>
</dbReference>
<organism evidence="7 8">
    <name type="scientific">Pigmentiphaga kullae</name>
    <dbReference type="NCBI Taxonomy" id="151784"/>
    <lineage>
        <taxon>Bacteria</taxon>
        <taxon>Pseudomonadati</taxon>
        <taxon>Pseudomonadota</taxon>
        <taxon>Betaproteobacteria</taxon>
        <taxon>Burkholderiales</taxon>
        <taxon>Alcaligenaceae</taxon>
        <taxon>Pigmentiphaga</taxon>
    </lineage>
</organism>